<feature type="transmembrane region" description="Helical" evidence="12">
    <location>
        <begin position="443"/>
        <end position="464"/>
    </location>
</feature>
<evidence type="ECO:0000259" key="14">
    <source>
        <dbReference type="Pfam" id="PF17708"/>
    </source>
</evidence>
<dbReference type="GO" id="GO:0005737">
    <property type="term" value="C:cytoplasm"/>
    <property type="evidence" value="ECO:0007669"/>
    <property type="project" value="UniProtKB-SubCell"/>
</dbReference>
<dbReference type="AlphaFoldDB" id="A0ABD1J9F7"/>
<keyword evidence="12" id="KW-1133">Transmembrane helix</keyword>
<evidence type="ECO:0000256" key="4">
    <source>
        <dbReference type="ARBA" id="ARBA00022452"/>
    </source>
</evidence>
<keyword evidence="9 12" id="KW-0472">Membrane</keyword>
<dbReference type="Proteomes" id="UP001591681">
    <property type="component" value="Unassembled WGS sequence"/>
</dbReference>
<evidence type="ECO:0000256" key="7">
    <source>
        <dbReference type="ARBA" id="ARBA00022590"/>
    </source>
</evidence>
<dbReference type="GO" id="GO:0005886">
    <property type="term" value="C:plasma membrane"/>
    <property type="evidence" value="ECO:0007669"/>
    <property type="project" value="UniProtKB-SubCell"/>
</dbReference>
<evidence type="ECO:0000256" key="11">
    <source>
        <dbReference type="ARBA" id="ARBA00023288"/>
    </source>
</evidence>
<keyword evidence="8 12" id="KW-0812">Transmembrane</keyword>
<dbReference type="EMBL" id="JBHFQA010000017">
    <property type="protein sequence ID" value="KAL2083827.1"/>
    <property type="molecule type" value="Genomic_DNA"/>
</dbReference>
<protein>
    <recommendedName>
        <fullName evidence="17">Non-syndromic hearing impairment protein 5</fullName>
    </recommendedName>
</protein>
<accession>A0ABD1J9F7</accession>
<evidence type="ECO:0008006" key="17">
    <source>
        <dbReference type="Google" id="ProtNLM"/>
    </source>
</evidence>
<comment type="subcellular location">
    <subcellularLocation>
        <location evidence="2">Cell membrane</location>
        <topology evidence="2">Multi-pass membrane protein</topology>
    </subcellularLocation>
    <subcellularLocation>
        <location evidence="1">Cytoplasm</location>
    </subcellularLocation>
</comment>
<dbReference type="PANTHER" id="PTHR15207">
    <property type="entry name" value="NONSYNDROMIC HEARING IMPAIRMENT PROTEIN"/>
    <property type="match status" value="1"/>
</dbReference>
<keyword evidence="16" id="KW-1185">Reference proteome</keyword>
<keyword evidence="5" id="KW-1003">Cell membrane</keyword>
<comment type="caution">
    <text evidence="15">The sequence shown here is derived from an EMBL/GenBank/DDBJ whole genome shotgun (WGS) entry which is preliminary data.</text>
</comment>
<gene>
    <name evidence="15" type="ORF">ACEWY4_019345</name>
</gene>
<evidence type="ECO:0000256" key="8">
    <source>
        <dbReference type="ARBA" id="ARBA00022692"/>
    </source>
</evidence>
<evidence type="ECO:0000256" key="3">
    <source>
        <dbReference type="ARBA" id="ARBA00009279"/>
    </source>
</evidence>
<evidence type="ECO:0000313" key="16">
    <source>
        <dbReference type="Proteomes" id="UP001591681"/>
    </source>
</evidence>
<comment type="similarity">
    <text evidence="3">Belongs to the gasdermin family.</text>
</comment>
<name>A0ABD1J9F7_9TELE</name>
<sequence length="468" mass="50932">MFAKATSNLLSEIDTGGSLIPVLRLNDSDKLSPLALVIKRNPFWFWQRPKYQPTGFNLNDVLKGNQTINPEVSEKDFLKYTGTFEDKMAASLEAEAPVAEAALEGKGSSRLQCNFGPLRKQELGLSKLVQDSTDKQLELEHVLLSQVRRRRRSVLGLVRECVFNTQECVVSEEQEESGSCNSLLTLFTPTKIKVSVKQSGNLESDNDVCLSIPAHTTLAYSIIELEVSHAGHYELCLVQEVRGGFETVDCPKEMQQHVSSTPPRSIHTDLEDMGSQLSALGSEPGGTRTALLQQLSDMMGRQEALDTLEMALEDLCSGVTPDLGALEQDPAHKAQVTSFLQLLPQMGAGHIHQTPPPFVMAMHLLVSALDEMSSEGLCALSSCCSPPVLQALHQLVLRLACEGACPPLDPALDQEEVYQHVERLFAASGVNLQREASSVRIRGGVMAGHLPLVMGVAVTGLALLGDRK</sequence>
<evidence type="ECO:0000256" key="6">
    <source>
        <dbReference type="ARBA" id="ARBA00022490"/>
    </source>
</evidence>
<dbReference type="InterPro" id="IPR041263">
    <property type="entry name" value="Gasdermin_PUB"/>
</dbReference>
<reference evidence="15 16" key="1">
    <citation type="submission" date="2024-09" db="EMBL/GenBank/DDBJ databases">
        <title>A chromosome-level genome assembly of Gray's grenadier anchovy, Coilia grayii.</title>
        <authorList>
            <person name="Fu Z."/>
        </authorList>
    </citation>
    <scope>NUCLEOTIDE SEQUENCE [LARGE SCALE GENOMIC DNA]</scope>
    <source>
        <strain evidence="15">G4</strain>
        <tissue evidence="15">Muscle</tissue>
    </source>
</reference>
<keyword evidence="11" id="KW-0449">Lipoprotein</keyword>
<evidence type="ECO:0000256" key="12">
    <source>
        <dbReference type="SAM" id="Phobius"/>
    </source>
</evidence>
<feature type="domain" description="Gasdermin PUB" evidence="14">
    <location>
        <begin position="284"/>
        <end position="437"/>
    </location>
</feature>
<dbReference type="InterPro" id="IPR042377">
    <property type="entry name" value="GSDME"/>
</dbReference>
<dbReference type="PANTHER" id="PTHR15207:SF3">
    <property type="entry name" value="DEAFNESS, AUTOSOMAL DOMINANT 5-RELATED"/>
    <property type="match status" value="1"/>
</dbReference>
<evidence type="ECO:0000256" key="2">
    <source>
        <dbReference type="ARBA" id="ARBA00004651"/>
    </source>
</evidence>
<dbReference type="Pfam" id="PF17708">
    <property type="entry name" value="Gasdermin_C"/>
    <property type="match status" value="1"/>
</dbReference>
<evidence type="ECO:0000256" key="1">
    <source>
        <dbReference type="ARBA" id="ARBA00004496"/>
    </source>
</evidence>
<keyword evidence="10" id="KW-0564">Palmitate</keyword>
<keyword evidence="6" id="KW-0963">Cytoplasm</keyword>
<evidence type="ECO:0000313" key="15">
    <source>
        <dbReference type="EMBL" id="KAL2083827.1"/>
    </source>
</evidence>
<dbReference type="GO" id="GO:0012501">
    <property type="term" value="P:programmed cell death"/>
    <property type="evidence" value="ECO:0007669"/>
    <property type="project" value="UniProtKB-KW"/>
</dbReference>
<keyword evidence="7" id="KW-1210">Necrosis</keyword>
<proteinExistence type="inferred from homology"/>
<organism evidence="15 16">
    <name type="scientific">Coilia grayii</name>
    <name type="common">Gray's grenadier anchovy</name>
    <dbReference type="NCBI Taxonomy" id="363190"/>
    <lineage>
        <taxon>Eukaryota</taxon>
        <taxon>Metazoa</taxon>
        <taxon>Chordata</taxon>
        <taxon>Craniata</taxon>
        <taxon>Vertebrata</taxon>
        <taxon>Euteleostomi</taxon>
        <taxon>Actinopterygii</taxon>
        <taxon>Neopterygii</taxon>
        <taxon>Teleostei</taxon>
        <taxon>Clupei</taxon>
        <taxon>Clupeiformes</taxon>
        <taxon>Clupeoidei</taxon>
        <taxon>Engraulidae</taxon>
        <taxon>Coilinae</taxon>
        <taxon>Coilia</taxon>
    </lineage>
</organism>
<dbReference type="Pfam" id="PF04598">
    <property type="entry name" value="Gasdermin"/>
    <property type="match status" value="1"/>
</dbReference>
<feature type="domain" description="Gasdermin pore forming" evidence="13">
    <location>
        <begin position="1"/>
        <end position="246"/>
    </location>
</feature>
<evidence type="ECO:0000256" key="5">
    <source>
        <dbReference type="ARBA" id="ARBA00022475"/>
    </source>
</evidence>
<keyword evidence="4" id="KW-1134">Transmembrane beta strand</keyword>
<evidence type="ECO:0000259" key="13">
    <source>
        <dbReference type="Pfam" id="PF04598"/>
    </source>
</evidence>
<evidence type="ECO:0000256" key="10">
    <source>
        <dbReference type="ARBA" id="ARBA00023139"/>
    </source>
</evidence>
<evidence type="ECO:0000256" key="9">
    <source>
        <dbReference type="ARBA" id="ARBA00023136"/>
    </source>
</evidence>
<dbReference type="InterPro" id="IPR040460">
    <property type="entry name" value="Gasdermin_pore"/>
</dbReference>